<feature type="signal peptide" evidence="1">
    <location>
        <begin position="1"/>
        <end position="22"/>
    </location>
</feature>
<feature type="chain" id="PRO_5026683751" evidence="1">
    <location>
        <begin position="23"/>
        <end position="503"/>
    </location>
</feature>
<dbReference type="EMBL" id="CP053708">
    <property type="protein sequence ID" value="QKE89814.1"/>
    <property type="molecule type" value="Genomic_DNA"/>
</dbReference>
<accession>A0A6M8HN48</accession>
<keyword evidence="1" id="KW-0732">Signal</keyword>
<protein>
    <submittedName>
        <fullName evidence="2">Uncharacterized protein</fullName>
    </submittedName>
</protein>
<dbReference type="RefSeq" id="WP_171834801.1">
    <property type="nucleotide sequence ID" value="NZ_CP053708.1"/>
</dbReference>
<gene>
    <name evidence="2" type="ORF">HN018_06955</name>
</gene>
<evidence type="ECO:0000313" key="3">
    <source>
        <dbReference type="Proteomes" id="UP000500767"/>
    </source>
</evidence>
<dbReference type="KEGG" id="lck:HN018_06955"/>
<evidence type="ECO:0000256" key="1">
    <source>
        <dbReference type="SAM" id="SignalP"/>
    </source>
</evidence>
<evidence type="ECO:0000313" key="2">
    <source>
        <dbReference type="EMBL" id="QKE89814.1"/>
    </source>
</evidence>
<proteinExistence type="predicted"/>
<keyword evidence="3" id="KW-1185">Reference proteome</keyword>
<sequence length="503" mass="52629">MMKYLLVAAMLVLFGSAVPAHGQSGFTLQGNSIPTAAGFNALGTTKLDKINGSAIGLALDPTSNVRPATAINAQTIAAVAAATGVAPDWFKLAADGVDDAPSINRAIAAECSLSTGRHDLAFQGRHYVLNTPVTQSCQLNWVGKGFQEQPLQTAISSAPGTWFDIGASFIGSLTPPISFIASAEGSIVESLAFDEPGMTPPPTAVFNGNQLIGWSPSTWSPAAYPQIIEVSAGSTGMVLHHLMFDGVNAGIVVTGAGRSNIYDIRGQAFAYLVNEQESYDVTRITDIHAWLFWSSADPVIQYQQANTSAIESYRNDTPFWDGIFAFGVENGVLIDQQADGTTTGAMLSRLQCDFTLHCLHIATNAVSVQLQLNNIRSYGQKWSQITGAPVTMMPGSNVIQVDGAGVFQLGNFENYGSDASAIALTNPTSLSTIYIASVYAILTRQSANSNLVLFPSSGTGGSTVSIGNLIQTTDAPSGYALTNTGGAKTGVGSLLVTTGTLTH</sequence>
<reference evidence="2 3" key="1">
    <citation type="journal article" date="2014" name="World J. Microbiol. Biotechnol.">
        <title>Biodiversity and physiological characteristics of Antarctic and Arctic lichens-associated bacteria.</title>
        <authorList>
            <person name="Lee Y.M."/>
            <person name="Kim E.H."/>
            <person name="Lee H.K."/>
            <person name="Hong S.G."/>
        </authorList>
    </citation>
    <scope>NUCLEOTIDE SEQUENCE [LARGE SCALE GENOMIC DNA]</scope>
    <source>
        <strain evidence="2 3">PAMC 26569</strain>
    </source>
</reference>
<organism evidence="2 3">
    <name type="scientific">Lichenicola cladoniae</name>
    <dbReference type="NCBI Taxonomy" id="1484109"/>
    <lineage>
        <taxon>Bacteria</taxon>
        <taxon>Pseudomonadati</taxon>
        <taxon>Pseudomonadota</taxon>
        <taxon>Alphaproteobacteria</taxon>
        <taxon>Acetobacterales</taxon>
        <taxon>Acetobacteraceae</taxon>
        <taxon>Lichenicola</taxon>
    </lineage>
</organism>
<dbReference type="AlphaFoldDB" id="A0A6M8HN48"/>
<dbReference type="Proteomes" id="UP000500767">
    <property type="component" value="Chromosome"/>
</dbReference>
<name>A0A6M8HN48_9PROT</name>